<comment type="similarity">
    <text evidence="2">Belongs to the outer membrane factor (OMF) (TC 1.B.17) family.</text>
</comment>
<dbReference type="AlphaFoldDB" id="A0A1H7M7P5"/>
<comment type="subcellular location">
    <subcellularLocation>
        <location evidence="1">Cell outer membrane</location>
    </subcellularLocation>
</comment>
<keyword evidence="11" id="KW-1185">Reference proteome</keyword>
<dbReference type="Proteomes" id="UP000198916">
    <property type="component" value="Unassembled WGS sequence"/>
</dbReference>
<evidence type="ECO:0000256" key="5">
    <source>
        <dbReference type="ARBA" id="ARBA00022692"/>
    </source>
</evidence>
<dbReference type="InterPro" id="IPR051906">
    <property type="entry name" value="TolC-like"/>
</dbReference>
<gene>
    <name evidence="10" type="ORF">SAMN05421740_103397</name>
</gene>
<feature type="chain" id="PRO_5011593676" evidence="9">
    <location>
        <begin position="25"/>
        <end position="446"/>
    </location>
</feature>
<keyword evidence="3" id="KW-0813">Transport</keyword>
<evidence type="ECO:0000256" key="3">
    <source>
        <dbReference type="ARBA" id="ARBA00022448"/>
    </source>
</evidence>
<evidence type="ECO:0000256" key="8">
    <source>
        <dbReference type="SAM" id="Coils"/>
    </source>
</evidence>
<keyword evidence="4" id="KW-1134">Transmembrane beta strand</keyword>
<evidence type="ECO:0000256" key="1">
    <source>
        <dbReference type="ARBA" id="ARBA00004442"/>
    </source>
</evidence>
<dbReference type="PANTHER" id="PTHR30026:SF20">
    <property type="entry name" value="OUTER MEMBRANE PROTEIN TOLC"/>
    <property type="match status" value="1"/>
</dbReference>
<evidence type="ECO:0000256" key="9">
    <source>
        <dbReference type="SAM" id="SignalP"/>
    </source>
</evidence>
<dbReference type="Pfam" id="PF02321">
    <property type="entry name" value="OEP"/>
    <property type="match status" value="2"/>
</dbReference>
<dbReference type="OrthoDB" id="367883at2"/>
<dbReference type="GO" id="GO:0015288">
    <property type="term" value="F:porin activity"/>
    <property type="evidence" value="ECO:0007669"/>
    <property type="project" value="TreeGrafter"/>
</dbReference>
<dbReference type="GO" id="GO:0009279">
    <property type="term" value="C:cell outer membrane"/>
    <property type="evidence" value="ECO:0007669"/>
    <property type="project" value="UniProtKB-SubCell"/>
</dbReference>
<protein>
    <submittedName>
        <fullName evidence="10">Outer membrane protein TolC</fullName>
    </submittedName>
</protein>
<dbReference type="Gene3D" id="1.20.1600.10">
    <property type="entry name" value="Outer membrane efflux proteins (OEP)"/>
    <property type="match status" value="1"/>
</dbReference>
<dbReference type="STRING" id="332977.SAMN05421740_103397"/>
<keyword evidence="6" id="KW-0472">Membrane</keyword>
<feature type="signal peptide" evidence="9">
    <location>
        <begin position="1"/>
        <end position="24"/>
    </location>
</feature>
<organism evidence="10 11">
    <name type="scientific">Parapedobacter koreensis</name>
    <dbReference type="NCBI Taxonomy" id="332977"/>
    <lineage>
        <taxon>Bacteria</taxon>
        <taxon>Pseudomonadati</taxon>
        <taxon>Bacteroidota</taxon>
        <taxon>Sphingobacteriia</taxon>
        <taxon>Sphingobacteriales</taxon>
        <taxon>Sphingobacteriaceae</taxon>
        <taxon>Parapedobacter</taxon>
    </lineage>
</organism>
<keyword evidence="7" id="KW-0998">Cell outer membrane</keyword>
<dbReference type="GO" id="GO:1990281">
    <property type="term" value="C:efflux pump complex"/>
    <property type="evidence" value="ECO:0007669"/>
    <property type="project" value="TreeGrafter"/>
</dbReference>
<keyword evidence="8" id="KW-0175">Coiled coil</keyword>
<evidence type="ECO:0000256" key="2">
    <source>
        <dbReference type="ARBA" id="ARBA00007613"/>
    </source>
</evidence>
<feature type="coiled-coil region" evidence="8">
    <location>
        <begin position="157"/>
        <end position="184"/>
    </location>
</feature>
<dbReference type="GO" id="GO:0015562">
    <property type="term" value="F:efflux transmembrane transporter activity"/>
    <property type="evidence" value="ECO:0007669"/>
    <property type="project" value="InterPro"/>
</dbReference>
<keyword evidence="5" id="KW-0812">Transmembrane</keyword>
<dbReference type="SUPFAM" id="SSF56954">
    <property type="entry name" value="Outer membrane efflux proteins (OEP)"/>
    <property type="match status" value="1"/>
</dbReference>
<dbReference type="InterPro" id="IPR003423">
    <property type="entry name" value="OMP_efflux"/>
</dbReference>
<accession>A0A1H7M7P5</accession>
<keyword evidence="9" id="KW-0732">Signal</keyword>
<evidence type="ECO:0000256" key="4">
    <source>
        <dbReference type="ARBA" id="ARBA00022452"/>
    </source>
</evidence>
<dbReference type="RefSeq" id="WP_090604928.1">
    <property type="nucleotide sequence ID" value="NZ_FNZR01000003.1"/>
</dbReference>
<sequence>MYRKLRNSLVLTVVLTSASTLLFGQETQPPLPAKATLADVVAYALENRPSVHQALIDEEIGEREIASALSGWFPQINATGTYNWNVKIPTNVIGGNVIQLGQKHVSAAVLQADQQILNPSLIQAAKAARYIRQQNALNTENSYINTVVEVSKAYYDILTSEEQLNIIKENILRLERQLSDARARYETGIVDNTDFKRAQIALSNTLAEQKRVTELLTYKYTFLKELIGLPAAQPLTLSLANVSAMESEILLDTTTTVNYEQRVEFRQLQTVKQLQQLNTQYNKWTFLPSLSAFYNYAWDFRDTQLSGLFNESFPRSVFGLTLNIPVFQGGKRIHEIRKSQLQETRIEWDIVNLKNQISTQYEMAMATYQANLNDWQVAQQNVALSEEVYNTIKLQYDEGIKTYLDLMTAETDLRTTQINYLNALYAVLAGKLDVQQALGQIEPNTN</sequence>
<evidence type="ECO:0000313" key="11">
    <source>
        <dbReference type="Proteomes" id="UP000198916"/>
    </source>
</evidence>
<dbReference type="PANTHER" id="PTHR30026">
    <property type="entry name" value="OUTER MEMBRANE PROTEIN TOLC"/>
    <property type="match status" value="1"/>
</dbReference>
<evidence type="ECO:0000313" key="10">
    <source>
        <dbReference type="EMBL" id="SEL07142.1"/>
    </source>
</evidence>
<evidence type="ECO:0000256" key="6">
    <source>
        <dbReference type="ARBA" id="ARBA00023136"/>
    </source>
</evidence>
<dbReference type="EMBL" id="FNZR01000003">
    <property type="protein sequence ID" value="SEL07142.1"/>
    <property type="molecule type" value="Genomic_DNA"/>
</dbReference>
<reference evidence="11" key="1">
    <citation type="submission" date="2016-10" db="EMBL/GenBank/DDBJ databases">
        <authorList>
            <person name="Varghese N."/>
            <person name="Submissions S."/>
        </authorList>
    </citation>
    <scope>NUCLEOTIDE SEQUENCE [LARGE SCALE GENOMIC DNA]</scope>
    <source>
        <strain evidence="11">Jip14</strain>
    </source>
</reference>
<proteinExistence type="inferred from homology"/>
<name>A0A1H7M7P5_9SPHI</name>
<evidence type="ECO:0000256" key="7">
    <source>
        <dbReference type="ARBA" id="ARBA00023237"/>
    </source>
</evidence>